<protein>
    <submittedName>
        <fullName evidence="4">Carbohydrate esterase family 7 protein</fullName>
    </submittedName>
</protein>
<evidence type="ECO:0000313" key="4">
    <source>
        <dbReference type="EMBL" id="PMD12553.1"/>
    </source>
</evidence>
<keyword evidence="5" id="KW-1185">Reference proteome</keyword>
<accession>A0A2J6PEY1</accession>
<dbReference type="InterPro" id="IPR029058">
    <property type="entry name" value="AB_hydrolase_fold"/>
</dbReference>
<organism evidence="4 5">
    <name type="scientific">Hyaloscypha hepaticicola</name>
    <dbReference type="NCBI Taxonomy" id="2082293"/>
    <lineage>
        <taxon>Eukaryota</taxon>
        <taxon>Fungi</taxon>
        <taxon>Dikarya</taxon>
        <taxon>Ascomycota</taxon>
        <taxon>Pezizomycotina</taxon>
        <taxon>Leotiomycetes</taxon>
        <taxon>Helotiales</taxon>
        <taxon>Hyaloscyphaceae</taxon>
        <taxon>Hyaloscypha</taxon>
    </lineage>
</organism>
<dbReference type="InterPro" id="IPR050261">
    <property type="entry name" value="FrsA_esterase"/>
</dbReference>
<dbReference type="GO" id="GO:0016788">
    <property type="term" value="F:hydrolase activity, acting on ester bonds"/>
    <property type="evidence" value="ECO:0007669"/>
    <property type="project" value="UniProtKB-ARBA"/>
</dbReference>
<dbReference type="Proteomes" id="UP000235672">
    <property type="component" value="Unassembled WGS sequence"/>
</dbReference>
<dbReference type="EMBL" id="KZ613547">
    <property type="protein sequence ID" value="PMD12553.1"/>
    <property type="molecule type" value="Genomic_DNA"/>
</dbReference>
<dbReference type="AlphaFoldDB" id="A0A2J6PEY1"/>
<dbReference type="Gene3D" id="1.10.10.800">
    <property type="match status" value="1"/>
</dbReference>
<comment type="similarity">
    <text evidence="2">Belongs to the AB hydrolase superfamily. FUS2 hydrolase family.</text>
</comment>
<dbReference type="OrthoDB" id="2498029at2759"/>
<evidence type="ECO:0000259" key="3">
    <source>
        <dbReference type="Pfam" id="PF00561"/>
    </source>
</evidence>
<feature type="domain" description="AB hydrolase-1" evidence="3">
    <location>
        <begin position="34"/>
        <end position="281"/>
    </location>
</feature>
<dbReference type="PANTHER" id="PTHR22946:SF9">
    <property type="entry name" value="POLYKETIDE TRANSFERASE AF380"/>
    <property type="match status" value="1"/>
</dbReference>
<evidence type="ECO:0000256" key="2">
    <source>
        <dbReference type="ARBA" id="ARBA00038115"/>
    </source>
</evidence>
<gene>
    <name evidence="4" type="ORF">NA56DRAFT_756456</name>
</gene>
<dbReference type="STRING" id="1745343.A0A2J6PEY1"/>
<dbReference type="PANTHER" id="PTHR22946">
    <property type="entry name" value="DIENELACTONE HYDROLASE DOMAIN-CONTAINING PROTEIN-RELATED"/>
    <property type="match status" value="1"/>
</dbReference>
<proteinExistence type="inferred from homology"/>
<name>A0A2J6PEY1_9HELO</name>
<dbReference type="Pfam" id="PF00561">
    <property type="entry name" value="Abhydrolase_1"/>
    <property type="match status" value="1"/>
</dbReference>
<evidence type="ECO:0000313" key="5">
    <source>
        <dbReference type="Proteomes" id="UP000235672"/>
    </source>
</evidence>
<dbReference type="InterPro" id="IPR000073">
    <property type="entry name" value="AB_hydrolase_1"/>
</dbReference>
<sequence length="303" mass="33246">MPREDITFQTSDNVTLRGWFFTPEAPSNTPLPCLVISHGFTAVKEMLLDVIATRFTSSLPISCLVYDHRGFGSSDTLPSAPRQEIIPSLQCSDISDAITYAQGREDVNKGKIAIWGTALSGGHCLRVGAVDRRVKAILSQVPVVNGWENALRLSQLGSVAVLNHLFQEDRLAREAGKPAGIIPVVETNPLAPSALSLPEAHEWLVELGKNTGWKNEVTIRTMEEFRGYDPSAHIHHISPTPLLITVAQDDAFMPIDLALAAYAKALEPKELQIVRGAHFGVFGPTFEATIERQIDFLKRTLYA</sequence>
<dbReference type="SUPFAM" id="SSF53474">
    <property type="entry name" value="alpha/beta-Hydrolases"/>
    <property type="match status" value="1"/>
</dbReference>
<evidence type="ECO:0000256" key="1">
    <source>
        <dbReference type="ARBA" id="ARBA00022801"/>
    </source>
</evidence>
<keyword evidence="1" id="KW-0378">Hydrolase</keyword>
<dbReference type="Gene3D" id="3.40.50.1820">
    <property type="entry name" value="alpha/beta hydrolase"/>
    <property type="match status" value="1"/>
</dbReference>
<reference evidence="4 5" key="1">
    <citation type="submission" date="2016-05" db="EMBL/GenBank/DDBJ databases">
        <title>A degradative enzymes factory behind the ericoid mycorrhizal symbiosis.</title>
        <authorList>
            <consortium name="DOE Joint Genome Institute"/>
            <person name="Martino E."/>
            <person name="Morin E."/>
            <person name="Grelet G."/>
            <person name="Kuo A."/>
            <person name="Kohler A."/>
            <person name="Daghino S."/>
            <person name="Barry K."/>
            <person name="Choi C."/>
            <person name="Cichocki N."/>
            <person name="Clum A."/>
            <person name="Copeland A."/>
            <person name="Hainaut M."/>
            <person name="Haridas S."/>
            <person name="Labutti K."/>
            <person name="Lindquist E."/>
            <person name="Lipzen A."/>
            <person name="Khouja H.-R."/>
            <person name="Murat C."/>
            <person name="Ohm R."/>
            <person name="Olson A."/>
            <person name="Spatafora J."/>
            <person name="Veneault-Fourrey C."/>
            <person name="Henrissat B."/>
            <person name="Grigoriev I."/>
            <person name="Martin F."/>
            <person name="Perotto S."/>
        </authorList>
    </citation>
    <scope>NUCLEOTIDE SEQUENCE [LARGE SCALE GENOMIC DNA]</scope>
    <source>
        <strain evidence="4 5">UAMH 7357</strain>
    </source>
</reference>